<sequence>MMSRDTFAFSSASLRSLRLEQDLQDWEDARRALAHRRAMIRRPLPAAPRLRHGNEKIQTVRAPPPQIRCRDPAVHKTFMWGDIKGVYAVLKEPGMVNALMETVHEEMVWAPEMGMWTLVSKVKQTSALRLAASRGHAACVEELLFREAEVDADPGGRSALHDACSGGHHICVRLLLDHGADPDQLAEDGNAPLHLCSAPETFHCAELLVSSGALVNVAHRVSSLTPLHLACRRGLEEHVELYLSHGGDVMARSQEGETPLNAACAGAERPADTGRYLRIVQKLLAAGADAQTFGRKKHTALHNACGNCCPSIVKLLLEYGARADAANYSEEKLLCQIIERLMSFFWQVIEDYPNQNPELVAQSLLNYGAQPASPRMLKLCLYSPATLEVMLNCYTVIPACEEWLEDAPEEILKEHQAWLYRVRQMSGQLRSLQHLCRCALRHHLGTRCNVAFAQLNIPGSLKDYLLLSLGAGMAVFALNMLDGLGLGHETVAVGCVFVMFLAVLFAWLSTHVADRGDHILGTILTVGAHASLIGLGAHDSYSSAQSSSEDSDQPDEESVEEDKQEEGDVRPESTEAVSGDEHLDIQGARKKLSSVHTFEEDERREEEEADDVSSITVRLKFLNDTEELAILRPQDTIGQLKSKYFSGREQRVKLIFQGQLLQDPQRSLLSLNIRHNSVLHCHISPAQRQHRPAPEEPPAHGLSLDTGRLLVPAFVLLLAGFIYYFPCHRLVFAAPTATFLVGSFFLVYFIFSSHIRRM</sequence>
<dbReference type="CDD" id="cd03723">
    <property type="entry name" value="SOCS_ASB4_ASB18"/>
    <property type="match status" value="1"/>
</dbReference>
<dbReference type="PROSITE" id="PS50297">
    <property type="entry name" value="ANK_REP_REGION"/>
    <property type="match status" value="2"/>
</dbReference>
<feature type="domain" description="Ubiquitin-like" evidence="9">
    <location>
        <begin position="615"/>
        <end position="680"/>
    </location>
</feature>
<dbReference type="Pfam" id="PF12796">
    <property type="entry name" value="Ank_2"/>
    <property type="match status" value="1"/>
</dbReference>
<comment type="caution">
    <text evidence="11">The sequence shown here is derived from an EMBL/GenBank/DDBJ whole genome shotgun (WGS) entry which is preliminary data.</text>
</comment>
<evidence type="ECO:0000256" key="3">
    <source>
        <dbReference type="ARBA" id="ARBA00022692"/>
    </source>
</evidence>
<dbReference type="Proteomes" id="UP000316079">
    <property type="component" value="Unassembled WGS sequence"/>
</dbReference>
<feature type="compositionally biased region" description="Acidic residues" evidence="7">
    <location>
        <begin position="549"/>
        <end position="565"/>
    </location>
</feature>
<dbReference type="InterPro" id="IPR036770">
    <property type="entry name" value="Ankyrin_rpt-contain_sf"/>
</dbReference>
<evidence type="ECO:0000259" key="10">
    <source>
        <dbReference type="PROSITE" id="PS50225"/>
    </source>
</evidence>
<keyword evidence="4 8" id="KW-1133">Transmembrane helix</keyword>
<evidence type="ECO:0000256" key="4">
    <source>
        <dbReference type="ARBA" id="ARBA00022989"/>
    </source>
</evidence>
<dbReference type="GO" id="GO:0035556">
    <property type="term" value="P:intracellular signal transduction"/>
    <property type="evidence" value="ECO:0007669"/>
    <property type="project" value="InterPro"/>
</dbReference>
<dbReference type="GO" id="GO:0016567">
    <property type="term" value="P:protein ubiquitination"/>
    <property type="evidence" value="ECO:0007669"/>
    <property type="project" value="UniProtKB-UniPathway"/>
</dbReference>
<dbReference type="SUPFAM" id="SSF48403">
    <property type="entry name" value="Ankyrin repeat"/>
    <property type="match status" value="1"/>
</dbReference>
<feature type="region of interest" description="Disordered" evidence="7">
    <location>
        <begin position="541"/>
        <end position="583"/>
    </location>
</feature>
<organism evidence="11 12">
    <name type="scientific">Danionella cerebrum</name>
    <dbReference type="NCBI Taxonomy" id="2873325"/>
    <lineage>
        <taxon>Eukaryota</taxon>
        <taxon>Metazoa</taxon>
        <taxon>Chordata</taxon>
        <taxon>Craniata</taxon>
        <taxon>Vertebrata</taxon>
        <taxon>Euteleostomi</taxon>
        <taxon>Actinopterygii</taxon>
        <taxon>Neopterygii</taxon>
        <taxon>Teleostei</taxon>
        <taxon>Ostariophysi</taxon>
        <taxon>Cypriniformes</taxon>
        <taxon>Danionidae</taxon>
        <taxon>Danioninae</taxon>
        <taxon>Danionella</taxon>
    </lineage>
</organism>
<comment type="subcellular location">
    <subcellularLocation>
        <location evidence="1">Membrane</location>
        <topology evidence="1">Multi-pass membrane protein</topology>
    </subcellularLocation>
</comment>
<dbReference type="SMART" id="SM00248">
    <property type="entry name" value="ANK"/>
    <property type="match status" value="6"/>
</dbReference>
<dbReference type="Pfam" id="PF13606">
    <property type="entry name" value="Ank_3"/>
    <property type="match status" value="1"/>
</dbReference>
<gene>
    <name evidence="11" type="ORF">DNTS_017844</name>
</gene>
<evidence type="ECO:0000256" key="8">
    <source>
        <dbReference type="SAM" id="Phobius"/>
    </source>
</evidence>
<dbReference type="Pfam" id="PF00023">
    <property type="entry name" value="Ank"/>
    <property type="match status" value="1"/>
</dbReference>
<keyword evidence="3 8" id="KW-0812">Transmembrane</keyword>
<dbReference type="GO" id="GO:0016020">
    <property type="term" value="C:membrane"/>
    <property type="evidence" value="ECO:0007669"/>
    <property type="project" value="UniProtKB-SubCell"/>
</dbReference>
<evidence type="ECO:0000256" key="6">
    <source>
        <dbReference type="PROSITE-ProRule" id="PRU00023"/>
    </source>
</evidence>
<evidence type="ECO:0000256" key="5">
    <source>
        <dbReference type="ARBA" id="ARBA00023136"/>
    </source>
</evidence>
<feature type="transmembrane region" description="Helical" evidence="8">
    <location>
        <begin position="491"/>
        <end position="513"/>
    </location>
</feature>
<dbReference type="GO" id="GO:0036503">
    <property type="term" value="P:ERAD pathway"/>
    <property type="evidence" value="ECO:0007669"/>
    <property type="project" value="InterPro"/>
</dbReference>
<dbReference type="PANTHER" id="PTHR14557">
    <property type="entry name" value="PROTEIN C7ORF21"/>
    <property type="match status" value="1"/>
</dbReference>
<dbReference type="PANTHER" id="PTHR14557:SF4">
    <property type="entry name" value="TRANSMEMBRANE AND UBIQUITIN-LIKE DOMAIN-CONTAINING PROTEIN 2"/>
    <property type="match status" value="1"/>
</dbReference>
<dbReference type="PROSITE" id="PS50088">
    <property type="entry name" value="ANK_REPEAT"/>
    <property type="match status" value="4"/>
</dbReference>
<comment type="pathway">
    <text evidence="2">Protein modification; protein ubiquitination.</text>
</comment>
<dbReference type="Gene3D" id="3.10.20.90">
    <property type="entry name" value="Phosphatidylinositol 3-kinase Catalytic Subunit, Chain A, domain 1"/>
    <property type="match status" value="1"/>
</dbReference>
<evidence type="ECO:0008006" key="13">
    <source>
        <dbReference type="Google" id="ProtNLM"/>
    </source>
</evidence>
<proteinExistence type="predicted"/>
<keyword evidence="6" id="KW-0040">ANK repeat</keyword>
<accession>A0A553R0A1</accession>
<dbReference type="SUPFAM" id="SSF158235">
    <property type="entry name" value="SOCS box-like"/>
    <property type="match status" value="1"/>
</dbReference>
<dbReference type="Gene3D" id="1.25.40.20">
    <property type="entry name" value="Ankyrin repeat-containing domain"/>
    <property type="match status" value="1"/>
</dbReference>
<evidence type="ECO:0000259" key="9">
    <source>
        <dbReference type="PROSITE" id="PS50053"/>
    </source>
</evidence>
<dbReference type="InterPro" id="IPR029071">
    <property type="entry name" value="Ubiquitin-like_domsf"/>
</dbReference>
<evidence type="ECO:0000256" key="7">
    <source>
        <dbReference type="SAM" id="MobiDB-lite"/>
    </source>
</evidence>
<feature type="compositionally biased region" description="Basic and acidic residues" evidence="7">
    <location>
        <begin position="566"/>
        <end position="583"/>
    </location>
</feature>
<feature type="repeat" description="ANK" evidence="6">
    <location>
        <begin position="155"/>
        <end position="187"/>
    </location>
</feature>
<dbReference type="SUPFAM" id="SSF54236">
    <property type="entry name" value="Ubiquitin-like"/>
    <property type="match status" value="1"/>
</dbReference>
<feature type="domain" description="SOCS box" evidence="10">
    <location>
        <begin position="430"/>
        <end position="465"/>
    </location>
</feature>
<dbReference type="PROSITE" id="PS50053">
    <property type="entry name" value="UBIQUITIN_2"/>
    <property type="match status" value="1"/>
</dbReference>
<dbReference type="Pfam" id="PF00240">
    <property type="entry name" value="ubiquitin"/>
    <property type="match status" value="1"/>
</dbReference>
<dbReference type="InterPro" id="IPR040352">
    <property type="entry name" value="TMUB1/2"/>
</dbReference>
<evidence type="ECO:0000313" key="12">
    <source>
        <dbReference type="Proteomes" id="UP000316079"/>
    </source>
</evidence>
<feature type="repeat" description="ANK" evidence="6">
    <location>
        <begin position="296"/>
        <end position="328"/>
    </location>
</feature>
<reference evidence="11 12" key="1">
    <citation type="journal article" date="2019" name="Sci. Data">
        <title>Hybrid genome assembly and annotation of Danionella translucida.</title>
        <authorList>
            <person name="Kadobianskyi M."/>
            <person name="Schulze L."/>
            <person name="Schuelke M."/>
            <person name="Judkewitz B."/>
        </authorList>
    </citation>
    <scope>NUCLEOTIDE SEQUENCE [LARGE SCALE GENOMIC DNA]</scope>
    <source>
        <strain evidence="11 12">Bolton</strain>
    </source>
</reference>
<dbReference type="OrthoDB" id="194358at2759"/>
<dbReference type="SMART" id="SM00213">
    <property type="entry name" value="UBQ"/>
    <property type="match status" value="1"/>
</dbReference>
<protein>
    <recommendedName>
        <fullName evidence="13">Ubiquitin-like domain-containing protein</fullName>
    </recommendedName>
</protein>
<keyword evidence="5 8" id="KW-0472">Membrane</keyword>
<feature type="repeat" description="ANK" evidence="6">
    <location>
        <begin position="188"/>
        <end position="220"/>
    </location>
</feature>
<dbReference type="Pfam" id="PF07525">
    <property type="entry name" value="SOCS_box"/>
    <property type="match status" value="1"/>
</dbReference>
<dbReference type="UniPathway" id="UPA00143"/>
<dbReference type="EMBL" id="SRMA01025353">
    <property type="protein sequence ID" value="TRY95640.1"/>
    <property type="molecule type" value="Genomic_DNA"/>
</dbReference>
<dbReference type="Gene3D" id="1.10.750.20">
    <property type="entry name" value="SOCS box"/>
    <property type="match status" value="1"/>
</dbReference>
<evidence type="ECO:0000256" key="1">
    <source>
        <dbReference type="ARBA" id="ARBA00004141"/>
    </source>
</evidence>
<evidence type="ECO:0000256" key="2">
    <source>
        <dbReference type="ARBA" id="ARBA00004906"/>
    </source>
</evidence>
<dbReference type="InterPro" id="IPR001496">
    <property type="entry name" value="SOCS_box"/>
</dbReference>
<dbReference type="InterPro" id="IPR036036">
    <property type="entry name" value="SOCS_box-like_dom_sf"/>
</dbReference>
<dbReference type="AlphaFoldDB" id="A0A553R0A1"/>
<dbReference type="STRING" id="623744.A0A553R0A1"/>
<dbReference type="InterPro" id="IPR000626">
    <property type="entry name" value="Ubiquitin-like_dom"/>
</dbReference>
<feature type="transmembrane region" description="Helical" evidence="8">
    <location>
        <begin position="709"/>
        <end position="726"/>
    </location>
</feature>
<feature type="transmembrane region" description="Helical" evidence="8">
    <location>
        <begin position="732"/>
        <end position="751"/>
    </location>
</feature>
<keyword evidence="12" id="KW-1185">Reference proteome</keyword>
<evidence type="ECO:0000313" key="11">
    <source>
        <dbReference type="EMBL" id="TRY95640.1"/>
    </source>
</evidence>
<dbReference type="FunFam" id="1.10.750.20:FF:000001">
    <property type="entry name" value="Ankyrin repeat and SOCS box containing 1"/>
    <property type="match status" value="1"/>
</dbReference>
<name>A0A553R0A1_9TELE</name>
<feature type="repeat" description="ANK" evidence="6">
    <location>
        <begin position="222"/>
        <end position="254"/>
    </location>
</feature>
<dbReference type="InterPro" id="IPR002110">
    <property type="entry name" value="Ankyrin_rpt"/>
</dbReference>
<dbReference type="SMART" id="SM00969">
    <property type="entry name" value="SOCS_box"/>
    <property type="match status" value="1"/>
</dbReference>
<dbReference type="PROSITE" id="PS50225">
    <property type="entry name" value="SOCS"/>
    <property type="match status" value="1"/>
</dbReference>